<proteinExistence type="predicted"/>
<evidence type="ECO:0000313" key="1">
    <source>
        <dbReference type="EMBL" id="CDG33226.1"/>
    </source>
</evidence>
<comment type="caution">
    <text evidence="1">The sequence shown here is derived from an EMBL/GenBank/DDBJ whole genome shotgun (WGS) entry which is preliminary data.</text>
</comment>
<reference evidence="1 2" key="2">
    <citation type="journal article" date="2014" name="PLoS ONE">
        <title>Evolution of mitochondria reconstructed from the energy metabolism of living bacteria.</title>
        <authorList>
            <person name="Degli Esposti M."/>
            <person name="Chouaia B."/>
            <person name="Comandatore F."/>
            <person name="Crotti E."/>
            <person name="Sassera D."/>
            <person name="Lievens P.M."/>
            <person name="Daffonchio D."/>
            <person name="Bandi C."/>
        </authorList>
    </citation>
    <scope>NUCLEOTIDE SEQUENCE [LARGE SCALE GENOMIC DNA]</scope>
    <source>
        <strain evidence="2">AM169</strain>
    </source>
</reference>
<name>A0A7U7J0M5_9PROT</name>
<reference evidence="1 2" key="1">
    <citation type="journal article" date="2014" name="Genome Biol. Evol.">
        <title>Acetic acid bacteria genomes reveal functional traits for adaptation to life in insect guts.</title>
        <authorList>
            <person name="Chouaia B."/>
            <person name="Gaiarsa S."/>
            <person name="Crotti E."/>
            <person name="Comandatore F."/>
            <person name="Degli Esposti M."/>
            <person name="Ricci I."/>
            <person name="Alma A."/>
            <person name="Favia G."/>
            <person name="Bandi C."/>
            <person name="Daffonchio D."/>
        </authorList>
    </citation>
    <scope>NUCLEOTIDE SEQUENCE [LARGE SCALE GENOMIC DNA]</scope>
    <source>
        <strain evidence="2">AM169</strain>
    </source>
</reference>
<dbReference type="Proteomes" id="UP000027590">
    <property type="component" value="Unassembled WGS sequence"/>
</dbReference>
<gene>
    <name evidence="1" type="ORF">SACS_0488</name>
</gene>
<evidence type="ECO:0000313" key="2">
    <source>
        <dbReference type="Proteomes" id="UP000027590"/>
    </source>
</evidence>
<sequence length="179" mass="19286">MHKGLNPRGNGAEIDDALMQDVQLLEGTVTEKGNVFPGQINDGGMFRLWLGLGQVLEGRQEFLTLGIIAQDRNELAGLVSGETCRGGWCRGVCGQCPGGQGPEQGQTGHQQGWQQAAYEQTGKMPVRSGPRVGVRYSVSHVDTHLLFWCEAAACLLSGPFSQNSVRILRHALVKGGLIF</sequence>
<protein>
    <submittedName>
        <fullName evidence="1">Uncharacterized protein</fullName>
    </submittedName>
</protein>
<organism evidence="1 2">
    <name type="scientific">Parasaccharibacter apium</name>
    <dbReference type="NCBI Taxonomy" id="1510841"/>
    <lineage>
        <taxon>Bacteria</taxon>
        <taxon>Pseudomonadati</taxon>
        <taxon>Pseudomonadota</taxon>
        <taxon>Alphaproteobacteria</taxon>
        <taxon>Acetobacterales</taxon>
        <taxon>Acetobacteraceae</taxon>
        <taxon>Parasaccharibacter</taxon>
    </lineage>
</organism>
<accession>A0A7U7J0M5</accession>
<dbReference type="EMBL" id="CBLY010000003">
    <property type="protein sequence ID" value="CDG33226.1"/>
    <property type="molecule type" value="Genomic_DNA"/>
</dbReference>
<dbReference type="AlphaFoldDB" id="A0A7U7J0M5"/>